<dbReference type="OrthoDB" id="4273469at2"/>
<gene>
    <name evidence="2" type="ORF">SAMN04488563_1647</name>
</gene>
<dbReference type="RefSeq" id="WP_046771236.1">
    <property type="nucleotide sequence ID" value="NZ_LBMC01000040.1"/>
</dbReference>
<dbReference type="STRING" id="419479.SAMN04488563_1647"/>
<organism evidence="2 3">
    <name type="scientific">Jiangella alkaliphila</name>
    <dbReference type="NCBI Taxonomy" id="419479"/>
    <lineage>
        <taxon>Bacteria</taxon>
        <taxon>Bacillati</taxon>
        <taxon>Actinomycetota</taxon>
        <taxon>Actinomycetes</taxon>
        <taxon>Jiangellales</taxon>
        <taxon>Jiangellaceae</taxon>
        <taxon>Jiangella</taxon>
    </lineage>
</organism>
<evidence type="ECO:0000256" key="1">
    <source>
        <dbReference type="SAM" id="MobiDB-lite"/>
    </source>
</evidence>
<dbReference type="AlphaFoldDB" id="A0A1H2IE17"/>
<reference evidence="3" key="1">
    <citation type="submission" date="2016-10" db="EMBL/GenBank/DDBJ databases">
        <authorList>
            <person name="Varghese N."/>
            <person name="Submissions S."/>
        </authorList>
    </citation>
    <scope>NUCLEOTIDE SEQUENCE [LARGE SCALE GENOMIC DNA]</scope>
    <source>
        <strain evidence="3">DSM 45079</strain>
    </source>
</reference>
<name>A0A1H2IE17_9ACTN</name>
<protein>
    <submittedName>
        <fullName evidence="2">Uncharacterized protein</fullName>
    </submittedName>
</protein>
<dbReference type="EMBL" id="LT629791">
    <property type="protein sequence ID" value="SDU42420.1"/>
    <property type="molecule type" value="Genomic_DNA"/>
</dbReference>
<proteinExistence type="predicted"/>
<dbReference type="Proteomes" id="UP000182977">
    <property type="component" value="Chromosome I"/>
</dbReference>
<evidence type="ECO:0000313" key="3">
    <source>
        <dbReference type="Proteomes" id="UP000182977"/>
    </source>
</evidence>
<sequence>MGAWVLWLHGQDLQSKYGFGDGDMPDVVWEALEDEHGIELARAVDWHVVLQSLVREYLLPLVTPPIEVHDVDTNHKSDPHRRPARPQRR</sequence>
<evidence type="ECO:0000313" key="2">
    <source>
        <dbReference type="EMBL" id="SDU42420.1"/>
    </source>
</evidence>
<keyword evidence="3" id="KW-1185">Reference proteome</keyword>
<feature type="compositionally biased region" description="Basic and acidic residues" evidence="1">
    <location>
        <begin position="69"/>
        <end position="81"/>
    </location>
</feature>
<accession>A0A1H2IE17</accession>
<feature type="region of interest" description="Disordered" evidence="1">
    <location>
        <begin position="69"/>
        <end position="89"/>
    </location>
</feature>